<keyword evidence="2" id="KW-1185">Reference proteome</keyword>
<gene>
    <name evidence="1" type="ORF">PCOR1329_LOCUS67828</name>
</gene>
<dbReference type="Proteomes" id="UP001189429">
    <property type="component" value="Unassembled WGS sequence"/>
</dbReference>
<dbReference type="EMBL" id="CAUYUJ010018812">
    <property type="protein sequence ID" value="CAK0886497.1"/>
    <property type="molecule type" value="Genomic_DNA"/>
</dbReference>
<accession>A0ABN9WIZ8</accession>
<organism evidence="1 2">
    <name type="scientific">Prorocentrum cordatum</name>
    <dbReference type="NCBI Taxonomy" id="2364126"/>
    <lineage>
        <taxon>Eukaryota</taxon>
        <taxon>Sar</taxon>
        <taxon>Alveolata</taxon>
        <taxon>Dinophyceae</taxon>
        <taxon>Prorocentrales</taxon>
        <taxon>Prorocentraceae</taxon>
        <taxon>Prorocentrum</taxon>
    </lineage>
</organism>
<sequence>MCGLCAIACEGAPASSRRSPFDATASGCWHVRRTCFFHRGFCCIVVLGLRASACPARGRLRPLEAAKAAPSARLLAGFPSLRKLEDGPIFHHHRCHRQEREEEGPSLAWHRSDVCIFPSARTIEEHP</sequence>
<evidence type="ECO:0000313" key="1">
    <source>
        <dbReference type="EMBL" id="CAK0886497.1"/>
    </source>
</evidence>
<evidence type="ECO:0000313" key="2">
    <source>
        <dbReference type="Proteomes" id="UP001189429"/>
    </source>
</evidence>
<comment type="caution">
    <text evidence="1">The sequence shown here is derived from an EMBL/GenBank/DDBJ whole genome shotgun (WGS) entry which is preliminary data.</text>
</comment>
<reference evidence="1" key="1">
    <citation type="submission" date="2023-10" db="EMBL/GenBank/DDBJ databases">
        <authorList>
            <person name="Chen Y."/>
            <person name="Shah S."/>
            <person name="Dougan E. K."/>
            <person name="Thang M."/>
            <person name="Chan C."/>
        </authorList>
    </citation>
    <scope>NUCLEOTIDE SEQUENCE [LARGE SCALE GENOMIC DNA]</scope>
</reference>
<name>A0ABN9WIZ8_9DINO</name>
<protein>
    <submittedName>
        <fullName evidence="1">Uncharacterized protein</fullName>
    </submittedName>
</protein>
<proteinExistence type="predicted"/>